<evidence type="ECO:0000256" key="1">
    <source>
        <dbReference type="ARBA" id="ARBA00022490"/>
    </source>
</evidence>
<comment type="caution">
    <text evidence="11">The sequence shown here is derived from an EMBL/GenBank/DDBJ whole genome shotgun (WGS) entry which is preliminary data.</text>
</comment>
<keyword evidence="8" id="KW-0560">Oxidoreductase</keyword>
<evidence type="ECO:0000256" key="2">
    <source>
        <dbReference type="ARBA" id="ARBA00022603"/>
    </source>
</evidence>
<name>A0ABT5FJR6_9GAMM</name>
<evidence type="ECO:0000256" key="3">
    <source>
        <dbReference type="ARBA" id="ARBA00022630"/>
    </source>
</evidence>
<keyword evidence="3" id="KW-0285">Flavoprotein</keyword>
<dbReference type="Proteomes" id="UP001528411">
    <property type="component" value="Unassembled WGS sequence"/>
</dbReference>
<dbReference type="InterPro" id="IPR036188">
    <property type="entry name" value="FAD/NAD-bd_sf"/>
</dbReference>
<dbReference type="PANTHER" id="PTHR13847">
    <property type="entry name" value="SARCOSINE DEHYDROGENASE-RELATED"/>
    <property type="match status" value="1"/>
</dbReference>
<evidence type="ECO:0000256" key="6">
    <source>
        <dbReference type="ARBA" id="ARBA00022694"/>
    </source>
</evidence>
<dbReference type="PANTHER" id="PTHR13847:SF283">
    <property type="entry name" value="TRNA 5-METHYLAMINOMETHYL-2-THIOURIDINE BIOSYNTHESIS BIFUNCTIONAL PROTEIN MNMC"/>
    <property type="match status" value="1"/>
</dbReference>
<sequence>MSYLTSKHKVNVHLNHRITTLSNETATRTSNGKGDKLTTIVDPHSARWGLGCDDHSIAQKYDAVAICAGHLSSKFEQTKHISIDPIRGQVSQLTTTTPLNKLKTTLCHKGYVTPSQGEYQCFGATYRHNDANTEVRETETDHNVLQVKQVYEQQHWAHSLSKNDVIADRACIRATSIDHLPIAGEVFPNNWVLKNIDKNNGKLMRKDKLAPNNLVDPDGYHTNPTKGLYTITGLGARGLTTGPLMAKYVASIMTAENNQSSSTLTSISASLPTELISAISLCDFK</sequence>
<evidence type="ECO:0000256" key="8">
    <source>
        <dbReference type="ARBA" id="ARBA00023002"/>
    </source>
</evidence>
<dbReference type="RefSeq" id="WP_272182422.1">
    <property type="nucleotide sequence ID" value="NZ_JAQOMS010000002.1"/>
</dbReference>
<keyword evidence="1" id="KW-0963">Cytoplasm</keyword>
<dbReference type="InterPro" id="IPR006076">
    <property type="entry name" value="FAD-dep_OxRdtase"/>
</dbReference>
<protein>
    <submittedName>
        <fullName evidence="11">FAD-dependent oxidoreductase</fullName>
    </submittedName>
</protein>
<evidence type="ECO:0000313" key="11">
    <source>
        <dbReference type="EMBL" id="MDC2891444.1"/>
    </source>
</evidence>
<dbReference type="SUPFAM" id="SSF51905">
    <property type="entry name" value="FAD/NAD(P)-binding domain"/>
    <property type="match status" value="1"/>
</dbReference>
<keyword evidence="4" id="KW-0808">Transferase</keyword>
<keyword evidence="12" id="KW-1185">Reference proteome</keyword>
<proteinExistence type="predicted"/>
<dbReference type="Pfam" id="PF01266">
    <property type="entry name" value="DAO"/>
    <property type="match status" value="1"/>
</dbReference>
<keyword evidence="6" id="KW-0819">tRNA processing</keyword>
<evidence type="ECO:0000256" key="9">
    <source>
        <dbReference type="ARBA" id="ARBA00023268"/>
    </source>
</evidence>
<evidence type="ECO:0000256" key="4">
    <source>
        <dbReference type="ARBA" id="ARBA00022679"/>
    </source>
</evidence>
<keyword evidence="9" id="KW-0511">Multifunctional enzyme</keyword>
<dbReference type="Gene3D" id="3.30.9.10">
    <property type="entry name" value="D-Amino Acid Oxidase, subunit A, domain 2"/>
    <property type="match status" value="1"/>
</dbReference>
<reference evidence="11 12" key="1">
    <citation type="submission" date="2023-01" db="EMBL/GenBank/DDBJ databases">
        <title>Psychrosphaera sp. nov., isolated from marine algae.</title>
        <authorList>
            <person name="Bayburt H."/>
            <person name="Choi B.J."/>
            <person name="Kim J.M."/>
            <person name="Choi D.G."/>
            <person name="Jeon C.O."/>
        </authorList>
    </citation>
    <scope>NUCLEOTIDE SEQUENCE [LARGE SCALE GENOMIC DNA]</scope>
    <source>
        <strain evidence="11 12">G1-22</strain>
    </source>
</reference>
<keyword evidence="2" id="KW-0489">Methyltransferase</keyword>
<evidence type="ECO:0000259" key="10">
    <source>
        <dbReference type="Pfam" id="PF01266"/>
    </source>
</evidence>
<evidence type="ECO:0000313" key="12">
    <source>
        <dbReference type="Proteomes" id="UP001528411"/>
    </source>
</evidence>
<evidence type="ECO:0000256" key="5">
    <source>
        <dbReference type="ARBA" id="ARBA00022691"/>
    </source>
</evidence>
<keyword evidence="5" id="KW-0949">S-adenosyl-L-methionine</keyword>
<organism evidence="11 12">
    <name type="scientific">Psychrosphaera algicola</name>
    <dbReference type="NCBI Taxonomy" id="3023714"/>
    <lineage>
        <taxon>Bacteria</taxon>
        <taxon>Pseudomonadati</taxon>
        <taxon>Pseudomonadota</taxon>
        <taxon>Gammaproteobacteria</taxon>
        <taxon>Alteromonadales</taxon>
        <taxon>Pseudoalteromonadaceae</taxon>
        <taxon>Psychrosphaera</taxon>
    </lineage>
</organism>
<accession>A0ABT5FJR6</accession>
<keyword evidence="7" id="KW-0274">FAD</keyword>
<gene>
    <name evidence="11" type="ORF">PN838_25335</name>
</gene>
<evidence type="ECO:0000256" key="7">
    <source>
        <dbReference type="ARBA" id="ARBA00022827"/>
    </source>
</evidence>
<dbReference type="EMBL" id="JAQOMS010000002">
    <property type="protein sequence ID" value="MDC2891444.1"/>
    <property type="molecule type" value="Genomic_DNA"/>
</dbReference>
<feature type="domain" description="FAD dependent oxidoreductase" evidence="10">
    <location>
        <begin position="39"/>
        <end position="251"/>
    </location>
</feature>